<evidence type="ECO:0000259" key="1">
    <source>
        <dbReference type="SMART" id="SM00479"/>
    </source>
</evidence>
<proteinExistence type="predicted"/>
<dbReference type="GO" id="GO:0045004">
    <property type="term" value="P:DNA replication proofreading"/>
    <property type="evidence" value="ECO:0007669"/>
    <property type="project" value="TreeGrafter"/>
</dbReference>
<dbReference type="Gene3D" id="3.30.420.10">
    <property type="entry name" value="Ribonuclease H-like superfamily/Ribonuclease H"/>
    <property type="match status" value="1"/>
</dbReference>
<dbReference type="PANTHER" id="PTHR30231:SF41">
    <property type="entry name" value="DNA POLYMERASE III SUBUNIT EPSILON"/>
    <property type="match status" value="1"/>
</dbReference>
<dbReference type="GO" id="GO:0005829">
    <property type="term" value="C:cytosol"/>
    <property type="evidence" value="ECO:0007669"/>
    <property type="project" value="TreeGrafter"/>
</dbReference>
<dbReference type="AlphaFoldDB" id="A0A7Y9GLR2"/>
<dbReference type="Proteomes" id="UP000576969">
    <property type="component" value="Unassembled WGS sequence"/>
</dbReference>
<dbReference type="EMBL" id="JACCBV010000001">
    <property type="protein sequence ID" value="NYE18838.1"/>
    <property type="molecule type" value="Genomic_DNA"/>
</dbReference>
<evidence type="ECO:0000313" key="2">
    <source>
        <dbReference type="EMBL" id="NYE18838.1"/>
    </source>
</evidence>
<gene>
    <name evidence="2" type="ORF">BJ991_000866</name>
</gene>
<dbReference type="InterPro" id="IPR013520">
    <property type="entry name" value="Ribonucl_H"/>
</dbReference>
<sequence>MHTARPETFISVDVETAGPNPAEYSLLSIGACVVDDPDTGFSVELKPLSEQVVDEALAVSGLSIERLLVEGVEPAEAMRRFDEWIRLATPEGHTPVFTAFNAPFDWMFVDTYFRRFLGRNPFGHAALDIKAYYMGLAGSSWADTSMRVLSPLYLGGRHLSHNALGDARDQAELFRRMRETAHRGSD</sequence>
<dbReference type="GO" id="GO:0008408">
    <property type="term" value="F:3'-5' exonuclease activity"/>
    <property type="evidence" value="ECO:0007669"/>
    <property type="project" value="TreeGrafter"/>
</dbReference>
<organism evidence="2 3">
    <name type="scientific">Microbacterium immunditiarum</name>
    <dbReference type="NCBI Taxonomy" id="337480"/>
    <lineage>
        <taxon>Bacteria</taxon>
        <taxon>Bacillati</taxon>
        <taxon>Actinomycetota</taxon>
        <taxon>Actinomycetes</taxon>
        <taxon>Micrococcales</taxon>
        <taxon>Microbacteriaceae</taxon>
        <taxon>Microbacterium</taxon>
    </lineage>
</organism>
<comment type="caution">
    <text evidence="2">The sequence shown here is derived from an EMBL/GenBank/DDBJ whole genome shotgun (WGS) entry which is preliminary data.</text>
</comment>
<accession>A0A7Y9GLR2</accession>
<dbReference type="GO" id="GO:0003676">
    <property type="term" value="F:nucleic acid binding"/>
    <property type="evidence" value="ECO:0007669"/>
    <property type="project" value="InterPro"/>
</dbReference>
<protein>
    <submittedName>
        <fullName evidence="2">DNA polymerase III epsilon subunit-like protein</fullName>
    </submittedName>
</protein>
<dbReference type="CDD" id="cd06127">
    <property type="entry name" value="DEDDh"/>
    <property type="match status" value="1"/>
</dbReference>
<keyword evidence="3" id="KW-1185">Reference proteome</keyword>
<reference evidence="2 3" key="1">
    <citation type="submission" date="2020-07" db="EMBL/GenBank/DDBJ databases">
        <title>Sequencing the genomes of 1000 actinobacteria strains.</title>
        <authorList>
            <person name="Klenk H.-P."/>
        </authorList>
    </citation>
    <scope>NUCLEOTIDE SEQUENCE [LARGE SCALE GENOMIC DNA]</scope>
    <source>
        <strain evidence="2 3">DSM 24662</strain>
    </source>
</reference>
<dbReference type="InterPro" id="IPR012337">
    <property type="entry name" value="RNaseH-like_sf"/>
</dbReference>
<dbReference type="Pfam" id="PF00929">
    <property type="entry name" value="RNase_T"/>
    <property type="match status" value="1"/>
</dbReference>
<dbReference type="InterPro" id="IPR036397">
    <property type="entry name" value="RNaseH_sf"/>
</dbReference>
<dbReference type="PANTHER" id="PTHR30231">
    <property type="entry name" value="DNA POLYMERASE III SUBUNIT EPSILON"/>
    <property type="match status" value="1"/>
</dbReference>
<dbReference type="SUPFAM" id="SSF53098">
    <property type="entry name" value="Ribonuclease H-like"/>
    <property type="match status" value="1"/>
</dbReference>
<evidence type="ECO:0000313" key="3">
    <source>
        <dbReference type="Proteomes" id="UP000576969"/>
    </source>
</evidence>
<feature type="domain" description="Exonuclease" evidence="1">
    <location>
        <begin position="8"/>
        <end position="183"/>
    </location>
</feature>
<dbReference type="RefSeq" id="WP_179487784.1">
    <property type="nucleotide sequence ID" value="NZ_JACCBV010000001.1"/>
</dbReference>
<dbReference type="SMART" id="SM00479">
    <property type="entry name" value="EXOIII"/>
    <property type="match status" value="1"/>
</dbReference>
<name>A0A7Y9GLR2_9MICO</name>